<sequence length="178" mass="18575">MYGLLLAAAAALVQSPVAGSVVKPGTIAIVAADSLTTSPAITRTFTDAVQRTLLRTPFLPLPDANHSLYVAKVEVSQTQRGVVRSGNDRSDQPGMAAGLGGLSLTLPSGKDQLRGLIVTRLQVTVSLRRDNHVVWTGQATTVRASGTRTGDPSVVATALSDALLTWFPRQLPGPLSVP</sequence>
<gene>
    <name evidence="1" type="ORF">C8J25_11182</name>
</gene>
<evidence type="ECO:0000313" key="1">
    <source>
        <dbReference type="EMBL" id="PTW44245.1"/>
    </source>
</evidence>
<proteinExistence type="predicted"/>
<protein>
    <recommendedName>
        <fullName evidence="3">DUF4136 domain-containing protein</fullName>
    </recommendedName>
</protein>
<evidence type="ECO:0008006" key="3">
    <source>
        <dbReference type="Google" id="ProtNLM"/>
    </source>
</evidence>
<organism evidence="1 2">
    <name type="scientific">Sphingomonas faeni</name>
    <dbReference type="NCBI Taxonomy" id="185950"/>
    <lineage>
        <taxon>Bacteria</taxon>
        <taxon>Pseudomonadati</taxon>
        <taxon>Pseudomonadota</taxon>
        <taxon>Alphaproteobacteria</taxon>
        <taxon>Sphingomonadales</taxon>
        <taxon>Sphingomonadaceae</taxon>
        <taxon>Sphingomonas</taxon>
    </lineage>
</organism>
<reference evidence="1 2" key="1">
    <citation type="submission" date="2018-04" db="EMBL/GenBank/DDBJ databases">
        <title>Genomic Encyclopedia of Type Strains, Phase III (KMG-III): the genomes of soil and plant-associated and newly described type strains.</title>
        <authorList>
            <person name="Whitman W."/>
        </authorList>
    </citation>
    <scope>NUCLEOTIDE SEQUENCE [LARGE SCALE GENOMIC DNA]</scope>
    <source>
        <strain evidence="1 2">MA-olki</strain>
    </source>
</reference>
<name>A0A2T5TYB1_9SPHN</name>
<dbReference type="AlphaFoldDB" id="A0A2T5TYB1"/>
<dbReference type="Proteomes" id="UP000244013">
    <property type="component" value="Unassembled WGS sequence"/>
</dbReference>
<comment type="caution">
    <text evidence="1">The sequence shown here is derived from an EMBL/GenBank/DDBJ whole genome shotgun (WGS) entry which is preliminary data.</text>
</comment>
<dbReference type="EMBL" id="QAYE01000011">
    <property type="protein sequence ID" value="PTW44245.1"/>
    <property type="molecule type" value="Genomic_DNA"/>
</dbReference>
<evidence type="ECO:0000313" key="2">
    <source>
        <dbReference type="Proteomes" id="UP000244013"/>
    </source>
</evidence>
<accession>A0A2T5TYB1</accession>